<feature type="compositionally biased region" description="Polar residues" evidence="1">
    <location>
        <begin position="104"/>
        <end position="114"/>
    </location>
</feature>
<sequence>MNRFHSALLHHTSPRVLILPLAIVITYHHTYPFPGVGIDCSSPRLVNLYPIPTNEERLLPIFQRRVKTSLSLQSPPFLSLRRVKTLSLWPSSSRPMATPKPWSGRSTSLCESGD</sequence>
<feature type="region of interest" description="Disordered" evidence="1">
    <location>
        <begin position="90"/>
        <end position="114"/>
    </location>
</feature>
<keyword evidence="3" id="KW-1185">Reference proteome</keyword>
<dbReference type="EMBL" id="JACTNZ010000006">
    <property type="protein sequence ID" value="KAG5544024.1"/>
    <property type="molecule type" value="Genomic_DNA"/>
</dbReference>
<proteinExistence type="predicted"/>
<accession>A0AAV6JV35</accession>
<dbReference type="Proteomes" id="UP000823749">
    <property type="component" value="Chromosome 6"/>
</dbReference>
<name>A0AAV6JV35_9ERIC</name>
<evidence type="ECO:0000313" key="2">
    <source>
        <dbReference type="EMBL" id="KAG5544024.1"/>
    </source>
</evidence>
<evidence type="ECO:0008006" key="4">
    <source>
        <dbReference type="Google" id="ProtNLM"/>
    </source>
</evidence>
<protein>
    <recommendedName>
        <fullName evidence="4">Secreted protein</fullName>
    </recommendedName>
</protein>
<organism evidence="2 3">
    <name type="scientific">Rhododendron griersonianum</name>
    <dbReference type="NCBI Taxonomy" id="479676"/>
    <lineage>
        <taxon>Eukaryota</taxon>
        <taxon>Viridiplantae</taxon>
        <taxon>Streptophyta</taxon>
        <taxon>Embryophyta</taxon>
        <taxon>Tracheophyta</taxon>
        <taxon>Spermatophyta</taxon>
        <taxon>Magnoliopsida</taxon>
        <taxon>eudicotyledons</taxon>
        <taxon>Gunneridae</taxon>
        <taxon>Pentapetalae</taxon>
        <taxon>asterids</taxon>
        <taxon>Ericales</taxon>
        <taxon>Ericaceae</taxon>
        <taxon>Ericoideae</taxon>
        <taxon>Rhodoreae</taxon>
        <taxon>Rhododendron</taxon>
    </lineage>
</organism>
<gene>
    <name evidence="2" type="ORF">RHGRI_016695</name>
</gene>
<comment type="caution">
    <text evidence="2">The sequence shown here is derived from an EMBL/GenBank/DDBJ whole genome shotgun (WGS) entry which is preliminary data.</text>
</comment>
<evidence type="ECO:0000256" key="1">
    <source>
        <dbReference type="SAM" id="MobiDB-lite"/>
    </source>
</evidence>
<reference evidence="2 3" key="1">
    <citation type="submission" date="2020-08" db="EMBL/GenBank/DDBJ databases">
        <title>Plant Genome Project.</title>
        <authorList>
            <person name="Zhang R.-G."/>
        </authorList>
    </citation>
    <scope>NUCLEOTIDE SEQUENCE [LARGE SCALE GENOMIC DNA]</scope>
    <source>
        <strain evidence="2">WSP0</strain>
        <tissue evidence="2">Leaf</tissue>
    </source>
</reference>
<dbReference type="AlphaFoldDB" id="A0AAV6JV35"/>
<evidence type="ECO:0000313" key="3">
    <source>
        <dbReference type="Proteomes" id="UP000823749"/>
    </source>
</evidence>